<dbReference type="AlphaFoldDB" id="A0A6G7XCQ8"/>
<dbReference type="RefSeq" id="WP_166288836.1">
    <property type="nucleotide sequence ID" value="NZ_CP049863.1"/>
</dbReference>
<dbReference type="KEGG" id="lvi:G7068_03310"/>
<organism evidence="3 4">
    <name type="scientific">Leucobacter viscericola</name>
    <dbReference type="NCBI Taxonomy" id="2714935"/>
    <lineage>
        <taxon>Bacteria</taxon>
        <taxon>Bacillati</taxon>
        <taxon>Actinomycetota</taxon>
        <taxon>Actinomycetes</taxon>
        <taxon>Micrococcales</taxon>
        <taxon>Microbacteriaceae</taxon>
        <taxon>Leucobacter</taxon>
    </lineage>
</organism>
<dbReference type="Pfam" id="PF23843">
    <property type="entry name" value="DUF7210"/>
    <property type="match status" value="1"/>
</dbReference>
<dbReference type="Proteomes" id="UP000502677">
    <property type="component" value="Chromosome"/>
</dbReference>
<dbReference type="InterPro" id="IPR055634">
    <property type="entry name" value="DUF7210"/>
</dbReference>
<feature type="domain" description="DUF7210" evidence="2">
    <location>
        <begin position="16"/>
        <end position="41"/>
    </location>
</feature>
<accession>A0A6G7XCQ8</accession>
<sequence>MATKVVIANGWTDPSGKDHKAGASVEVDPGTARDLIARGKARKADPEQKQSTADPKPETPKPASVVKESKNG</sequence>
<proteinExistence type="predicted"/>
<reference evidence="3 4" key="1">
    <citation type="submission" date="2020-03" db="EMBL/GenBank/DDBJ databases">
        <title>Leucobacter sp. nov., isolated from beetles.</title>
        <authorList>
            <person name="Hyun D.-W."/>
            <person name="Bae J.-W."/>
        </authorList>
    </citation>
    <scope>NUCLEOTIDE SEQUENCE [LARGE SCALE GENOMIC DNA]</scope>
    <source>
        <strain evidence="3 4">HDW9C</strain>
    </source>
</reference>
<evidence type="ECO:0000259" key="2">
    <source>
        <dbReference type="Pfam" id="PF23843"/>
    </source>
</evidence>
<evidence type="ECO:0000313" key="4">
    <source>
        <dbReference type="Proteomes" id="UP000502677"/>
    </source>
</evidence>
<dbReference type="EMBL" id="CP049863">
    <property type="protein sequence ID" value="QIK62343.1"/>
    <property type="molecule type" value="Genomic_DNA"/>
</dbReference>
<gene>
    <name evidence="3" type="ORF">G7068_03310</name>
</gene>
<evidence type="ECO:0000256" key="1">
    <source>
        <dbReference type="SAM" id="MobiDB-lite"/>
    </source>
</evidence>
<name>A0A6G7XCQ8_9MICO</name>
<keyword evidence="4" id="KW-1185">Reference proteome</keyword>
<protein>
    <recommendedName>
        <fullName evidence="2">DUF7210 domain-containing protein</fullName>
    </recommendedName>
</protein>
<evidence type="ECO:0000313" key="3">
    <source>
        <dbReference type="EMBL" id="QIK62343.1"/>
    </source>
</evidence>
<feature type="region of interest" description="Disordered" evidence="1">
    <location>
        <begin position="1"/>
        <end position="72"/>
    </location>
</feature>